<dbReference type="Pfam" id="PF12796">
    <property type="entry name" value="Ank_2"/>
    <property type="match status" value="2"/>
</dbReference>
<feature type="compositionally biased region" description="Basic residues" evidence="3">
    <location>
        <begin position="397"/>
        <end position="436"/>
    </location>
</feature>
<dbReference type="PROSITE" id="PS50297">
    <property type="entry name" value="ANK_REP_REGION"/>
    <property type="match status" value="5"/>
</dbReference>
<reference evidence="4" key="1">
    <citation type="journal article" date="2020" name="Nature">
        <title>Giant virus diversity and host interactions through global metagenomics.</title>
        <authorList>
            <person name="Schulz F."/>
            <person name="Roux S."/>
            <person name="Paez-Espino D."/>
            <person name="Jungbluth S."/>
            <person name="Walsh D.A."/>
            <person name="Denef V.J."/>
            <person name="McMahon K.D."/>
            <person name="Konstantinidis K.T."/>
            <person name="Eloe-Fadrosh E.A."/>
            <person name="Kyrpides N.C."/>
            <person name="Woyke T."/>
        </authorList>
    </citation>
    <scope>NUCLEOTIDE SEQUENCE</scope>
    <source>
        <strain evidence="4">GVMAG-S-3300013006-158</strain>
    </source>
</reference>
<dbReference type="Gene3D" id="1.25.40.20">
    <property type="entry name" value="Ankyrin repeat-containing domain"/>
    <property type="match status" value="1"/>
</dbReference>
<dbReference type="SMART" id="SM00248">
    <property type="entry name" value="ANK"/>
    <property type="match status" value="5"/>
</dbReference>
<proteinExistence type="predicted"/>
<dbReference type="AlphaFoldDB" id="A0A6C0KMQ4"/>
<sequence length="436" mass="49250">MDLEQACTKGDTEAVEWLLDHGAYSNEEFDQDGTDCLMVASQLGRTGVVRILLEKGADVKHMNRDRKTALLFASEYGHTETVGVLLDNGADVNHKDEDGDTALILASSAEDMEPIRLLLEKGANVNHMNKDGDTALMVASYGGDMETIRLLLKEGANPNHMNKDGKTALLFASERRRTDMVHLLLENGAKITPALKKLIDSGKLQLDIVDLLTSYEQEERNVAHFTNQFKNRSLGTCYDSILLEDQDIKNVLTEDKNNIILKSNNIVHCWDRSYTPKYFYACSQAVDASEGWVAIDRSILRDKKYVKFGPDNHLITEDDFKKTQMKTYRIFEIRATDKRSPTIISVDVASRRSSMVSADHCQAGSEQVIHTLDAYSLKDGVRLILPSNNEQKEGGKRWKSRKSHTRHKRHKRNKSKKSNKGHNTKKRSRRNTASKI</sequence>
<keyword evidence="1" id="KW-0677">Repeat</keyword>
<dbReference type="SUPFAM" id="SSF48403">
    <property type="entry name" value="Ankyrin repeat"/>
    <property type="match status" value="1"/>
</dbReference>
<dbReference type="PANTHER" id="PTHR24188:SF29">
    <property type="entry name" value="GH09064P"/>
    <property type="match status" value="1"/>
</dbReference>
<evidence type="ECO:0000256" key="3">
    <source>
        <dbReference type="SAM" id="MobiDB-lite"/>
    </source>
</evidence>
<accession>A0A6C0KMQ4</accession>
<dbReference type="PANTHER" id="PTHR24188">
    <property type="entry name" value="ANKYRIN REPEAT PROTEIN"/>
    <property type="match status" value="1"/>
</dbReference>
<evidence type="ECO:0000256" key="2">
    <source>
        <dbReference type="ARBA" id="ARBA00023043"/>
    </source>
</evidence>
<dbReference type="EMBL" id="MN740941">
    <property type="protein sequence ID" value="QHU18899.1"/>
    <property type="molecule type" value="Genomic_DNA"/>
</dbReference>
<evidence type="ECO:0000313" key="4">
    <source>
        <dbReference type="EMBL" id="QHU18899.1"/>
    </source>
</evidence>
<dbReference type="Pfam" id="PF00023">
    <property type="entry name" value="Ank"/>
    <property type="match status" value="1"/>
</dbReference>
<name>A0A6C0KMQ4_9ZZZZ</name>
<organism evidence="4">
    <name type="scientific">viral metagenome</name>
    <dbReference type="NCBI Taxonomy" id="1070528"/>
    <lineage>
        <taxon>unclassified sequences</taxon>
        <taxon>metagenomes</taxon>
        <taxon>organismal metagenomes</taxon>
    </lineage>
</organism>
<feature type="region of interest" description="Disordered" evidence="3">
    <location>
        <begin position="386"/>
        <end position="436"/>
    </location>
</feature>
<dbReference type="InterPro" id="IPR002110">
    <property type="entry name" value="Ankyrin_rpt"/>
</dbReference>
<evidence type="ECO:0000256" key="1">
    <source>
        <dbReference type="ARBA" id="ARBA00022737"/>
    </source>
</evidence>
<keyword evidence="2" id="KW-0040">ANK repeat</keyword>
<dbReference type="PROSITE" id="PS50088">
    <property type="entry name" value="ANK_REPEAT"/>
    <property type="match status" value="5"/>
</dbReference>
<dbReference type="InterPro" id="IPR036770">
    <property type="entry name" value="Ankyrin_rpt-contain_sf"/>
</dbReference>
<protein>
    <submittedName>
        <fullName evidence="4">Uncharacterized protein</fullName>
    </submittedName>
</protein>